<name>A0A246BH23_9DEIO</name>
<dbReference type="EMBL" id="NHMK01000024">
    <property type="protein sequence ID" value="OWL94523.1"/>
    <property type="molecule type" value="Genomic_DNA"/>
</dbReference>
<protein>
    <submittedName>
        <fullName evidence="2">Uncharacterized protein</fullName>
    </submittedName>
</protein>
<sequence>MNRLPPLAIALAAALLWLAIGLWQRTSAGTPLNSALIAELPLTLVVFGLSFVWARLRRR</sequence>
<organism evidence="2 3">
    <name type="scientific">Deinococcus indicus</name>
    <dbReference type="NCBI Taxonomy" id="223556"/>
    <lineage>
        <taxon>Bacteria</taxon>
        <taxon>Thermotogati</taxon>
        <taxon>Deinococcota</taxon>
        <taxon>Deinococci</taxon>
        <taxon>Deinococcales</taxon>
        <taxon>Deinococcaceae</taxon>
        <taxon>Deinococcus</taxon>
    </lineage>
</organism>
<keyword evidence="3" id="KW-1185">Reference proteome</keyword>
<comment type="caution">
    <text evidence="2">The sequence shown here is derived from an EMBL/GenBank/DDBJ whole genome shotgun (WGS) entry which is preliminary data.</text>
</comment>
<dbReference type="Proteomes" id="UP000197208">
    <property type="component" value="Unassembled WGS sequence"/>
</dbReference>
<feature type="transmembrane region" description="Helical" evidence="1">
    <location>
        <begin position="38"/>
        <end position="56"/>
    </location>
</feature>
<dbReference type="OrthoDB" id="9934828at2"/>
<keyword evidence="1" id="KW-0472">Membrane</keyword>
<evidence type="ECO:0000313" key="2">
    <source>
        <dbReference type="EMBL" id="OWL94523.1"/>
    </source>
</evidence>
<gene>
    <name evidence="2" type="ORF">CBQ26_15360</name>
</gene>
<evidence type="ECO:0000256" key="1">
    <source>
        <dbReference type="SAM" id="Phobius"/>
    </source>
</evidence>
<dbReference type="AlphaFoldDB" id="A0A246BH23"/>
<proteinExistence type="predicted"/>
<reference evidence="2 3" key="1">
    <citation type="submission" date="2017-05" db="EMBL/GenBank/DDBJ databases">
        <title>De novo genome assembly of Deniococcus indicus strain DR1.</title>
        <authorList>
            <person name="Chauhan D."/>
            <person name="Yennamalli R.M."/>
            <person name="Priyadarshini R."/>
        </authorList>
    </citation>
    <scope>NUCLEOTIDE SEQUENCE [LARGE SCALE GENOMIC DNA]</scope>
    <source>
        <strain evidence="2 3">DR1</strain>
    </source>
</reference>
<accession>A0A246BH23</accession>
<evidence type="ECO:0000313" key="3">
    <source>
        <dbReference type="Proteomes" id="UP000197208"/>
    </source>
</evidence>
<dbReference type="RefSeq" id="WP_088249515.1">
    <property type="nucleotide sequence ID" value="NZ_BNAM01000005.1"/>
</dbReference>
<keyword evidence="1" id="KW-0812">Transmembrane</keyword>
<keyword evidence="1" id="KW-1133">Transmembrane helix</keyword>